<dbReference type="GO" id="GO:0006508">
    <property type="term" value="P:proteolysis"/>
    <property type="evidence" value="ECO:0007669"/>
    <property type="project" value="UniProtKB-KW"/>
</dbReference>
<comment type="caution">
    <text evidence="10">The sequence shown here is derived from an EMBL/GenBank/DDBJ whole genome shotgun (WGS) entry which is preliminary data.</text>
</comment>
<keyword evidence="7" id="KW-0479">Metal-binding</keyword>
<accession>A0A7C3NCL7</accession>
<dbReference type="InterPro" id="IPR035097">
    <property type="entry name" value="M29_N-terminal"/>
</dbReference>
<comment type="cofactor">
    <cofactor evidence="1">
        <name>Co(2+)</name>
        <dbReference type="ChEBI" id="CHEBI:48828"/>
    </cofactor>
</comment>
<dbReference type="Gene3D" id="3.40.1830.10">
    <property type="entry name" value="Thermophilic metalloprotease (M29)"/>
    <property type="match status" value="1"/>
</dbReference>
<dbReference type="GO" id="GO:0008237">
    <property type="term" value="F:metallopeptidase activity"/>
    <property type="evidence" value="ECO:0007669"/>
    <property type="project" value="UniProtKB-KW"/>
</dbReference>
<dbReference type="InterPro" id="IPR052170">
    <property type="entry name" value="M29_Exopeptidase"/>
</dbReference>
<dbReference type="Pfam" id="PF02073">
    <property type="entry name" value="Peptidase_M29"/>
    <property type="match status" value="1"/>
</dbReference>
<keyword evidence="9" id="KW-0482">Metalloprotease</keyword>
<evidence type="ECO:0000256" key="9">
    <source>
        <dbReference type="ARBA" id="ARBA00023049"/>
    </source>
</evidence>
<proteinExistence type="inferred from homology"/>
<evidence type="ECO:0000256" key="2">
    <source>
        <dbReference type="ARBA" id="ARBA00001946"/>
    </source>
</evidence>
<evidence type="ECO:0000256" key="3">
    <source>
        <dbReference type="ARBA" id="ARBA00001947"/>
    </source>
</evidence>
<comment type="cofactor">
    <cofactor evidence="3">
        <name>Zn(2+)</name>
        <dbReference type="ChEBI" id="CHEBI:29105"/>
    </cofactor>
</comment>
<sequence>MIDSRIKKWAETIVDYSTGIKKGEKVFLRGSYETLPLLKEIYREVIKKEAVCEVRIVDNEFSEIFYKEATDTLLSNVSPIDEYIFNNFDVLISVGGEKNSKTLSNIDPVKIRKSMKARENLNKIFSKRVAEGKMRWVLTYYPTHSAAQEANMSLSELEDFIVDACFLNSQDPAKEWKRIHNLQNRIIDFLSKRKNFRIVTKDTDLSFSTIGRKWINSDGHNNFPSGEVFTSPVETSINGKIRFTFPGIYMGREIEDIYLEFKNGKIVNYKAKVGEELLKELLRIDDGASKIGEAAIGTNYGIKKFIKNMLFDEKIGGTVHLALGNGFKEAGSKNFSSLHWDILCDMREFGEIYADGKIFYKNGKFLIKGVNL</sequence>
<keyword evidence="8" id="KW-0378">Hydrolase</keyword>
<protein>
    <submittedName>
        <fullName evidence="10">Aminopeptidase</fullName>
    </submittedName>
</protein>
<dbReference type="PANTHER" id="PTHR34448:SF1">
    <property type="entry name" value="BLL6088 PROTEIN"/>
    <property type="match status" value="1"/>
</dbReference>
<comment type="similarity">
    <text evidence="4">Belongs to the peptidase M29 family.</text>
</comment>
<evidence type="ECO:0000313" key="10">
    <source>
        <dbReference type="EMBL" id="HFK23042.1"/>
    </source>
</evidence>
<evidence type="ECO:0000256" key="4">
    <source>
        <dbReference type="ARBA" id="ARBA00008236"/>
    </source>
</evidence>
<evidence type="ECO:0000256" key="6">
    <source>
        <dbReference type="ARBA" id="ARBA00022670"/>
    </source>
</evidence>
<dbReference type="SUPFAM" id="SSF144052">
    <property type="entry name" value="Thermophilic metalloprotease-like"/>
    <property type="match status" value="1"/>
</dbReference>
<dbReference type="InterPro" id="IPR000787">
    <property type="entry name" value="Peptidase_M29"/>
</dbReference>
<name>A0A7C3NCL7_UNCW3</name>
<dbReference type="EMBL" id="DSTT01000001">
    <property type="protein sequence ID" value="HFK23042.1"/>
    <property type="molecule type" value="Genomic_DNA"/>
</dbReference>
<evidence type="ECO:0000256" key="8">
    <source>
        <dbReference type="ARBA" id="ARBA00022801"/>
    </source>
</evidence>
<comment type="cofactor">
    <cofactor evidence="2">
        <name>Mg(2+)</name>
        <dbReference type="ChEBI" id="CHEBI:18420"/>
    </cofactor>
</comment>
<evidence type="ECO:0000256" key="5">
    <source>
        <dbReference type="ARBA" id="ARBA00022438"/>
    </source>
</evidence>
<evidence type="ECO:0000256" key="1">
    <source>
        <dbReference type="ARBA" id="ARBA00001941"/>
    </source>
</evidence>
<dbReference type="GO" id="GO:0046872">
    <property type="term" value="F:metal ion binding"/>
    <property type="evidence" value="ECO:0007669"/>
    <property type="project" value="UniProtKB-KW"/>
</dbReference>
<organism evidence="10">
    <name type="scientific">candidate division WOR-3 bacterium</name>
    <dbReference type="NCBI Taxonomy" id="2052148"/>
    <lineage>
        <taxon>Bacteria</taxon>
        <taxon>Bacteria division WOR-3</taxon>
    </lineage>
</organism>
<evidence type="ECO:0000256" key="7">
    <source>
        <dbReference type="ARBA" id="ARBA00022723"/>
    </source>
</evidence>
<reference evidence="10" key="1">
    <citation type="journal article" date="2020" name="mSystems">
        <title>Genome- and Community-Level Interaction Insights into Carbon Utilization and Element Cycling Functions of Hydrothermarchaeota in Hydrothermal Sediment.</title>
        <authorList>
            <person name="Zhou Z."/>
            <person name="Liu Y."/>
            <person name="Xu W."/>
            <person name="Pan J."/>
            <person name="Luo Z.H."/>
            <person name="Li M."/>
        </authorList>
    </citation>
    <scope>NUCLEOTIDE SEQUENCE [LARGE SCALE GENOMIC DNA]</scope>
    <source>
        <strain evidence="10">SpSt-464</strain>
    </source>
</reference>
<dbReference type="GO" id="GO:0004177">
    <property type="term" value="F:aminopeptidase activity"/>
    <property type="evidence" value="ECO:0007669"/>
    <property type="project" value="UniProtKB-KW"/>
</dbReference>
<dbReference type="PANTHER" id="PTHR34448">
    <property type="entry name" value="AMINOPEPTIDASE"/>
    <property type="match status" value="1"/>
</dbReference>
<keyword evidence="6" id="KW-0645">Protease</keyword>
<keyword evidence="5 10" id="KW-0031">Aminopeptidase</keyword>
<dbReference type="AlphaFoldDB" id="A0A7C3NCL7"/>
<gene>
    <name evidence="10" type="ORF">ENS15_00095</name>
</gene>